<dbReference type="PANTHER" id="PTHR38100">
    <property type="entry name" value="HIGH FREQUENCY LYSOGENIZATION PROTEIN HFLD"/>
    <property type="match status" value="1"/>
</dbReference>
<evidence type="ECO:0000256" key="4">
    <source>
        <dbReference type="HAMAP-Rule" id="MF_00695"/>
    </source>
</evidence>
<dbReference type="GO" id="GO:0005737">
    <property type="term" value="C:cytoplasm"/>
    <property type="evidence" value="ECO:0007669"/>
    <property type="project" value="UniProtKB-SubCell"/>
</dbReference>
<name>A0A2U2N099_9GAMM</name>
<protein>
    <recommendedName>
        <fullName evidence="4">High frequency lysogenization protein HflD homolog</fullName>
    </recommendedName>
</protein>
<sequence length="206" mass="23143">MASPEREQALALAGLVQALSEVRQIAAHGQGERRRIEPCLHALLNQWEGSVADLYGGPGALEPGLRLLVEHLAQPREMELTRYLVAVMQLERKLRRDRQRFQRVIDGLAQASKQAEYFESVSHDSVLRNLGELYRENISPLRPRIVVRGHQAYLEDPYNAALIRSLLLAALRAASLWRASGGGRLRLIIGRRGIIEAARGELARIY</sequence>
<evidence type="ECO:0000313" key="5">
    <source>
        <dbReference type="EMBL" id="PWG62399.1"/>
    </source>
</evidence>
<dbReference type="GO" id="GO:0005886">
    <property type="term" value="C:plasma membrane"/>
    <property type="evidence" value="ECO:0007669"/>
    <property type="project" value="UniProtKB-SubCell"/>
</dbReference>
<organism evidence="5 6">
    <name type="scientific">Sediminicurvatus halobius</name>
    <dbReference type="NCBI Taxonomy" id="2182432"/>
    <lineage>
        <taxon>Bacteria</taxon>
        <taxon>Pseudomonadati</taxon>
        <taxon>Pseudomonadota</taxon>
        <taxon>Gammaproteobacteria</taxon>
        <taxon>Chromatiales</taxon>
        <taxon>Ectothiorhodospiraceae</taxon>
        <taxon>Sediminicurvatus</taxon>
    </lineage>
</organism>
<dbReference type="SUPFAM" id="SSF101322">
    <property type="entry name" value="YcfC-like"/>
    <property type="match status" value="1"/>
</dbReference>
<dbReference type="InterPro" id="IPR007451">
    <property type="entry name" value="HflD"/>
</dbReference>
<keyword evidence="1 4" id="KW-1003">Cell membrane</keyword>
<dbReference type="NCBIfam" id="NF001246">
    <property type="entry name" value="PRK00218.1-2"/>
    <property type="match status" value="1"/>
</dbReference>
<gene>
    <name evidence="4" type="primary">hflD</name>
    <name evidence="5" type="ORF">DEM34_12295</name>
</gene>
<evidence type="ECO:0000256" key="1">
    <source>
        <dbReference type="ARBA" id="ARBA00022475"/>
    </source>
</evidence>
<keyword evidence="3 4" id="KW-0472">Membrane</keyword>
<comment type="subcellular location">
    <subcellularLocation>
        <location evidence="4">Cytoplasm</location>
    </subcellularLocation>
    <subcellularLocation>
        <location evidence="4">Cell membrane</location>
        <topology evidence="4">Peripheral membrane protein</topology>
        <orientation evidence="4">Cytoplasmic side</orientation>
    </subcellularLocation>
</comment>
<accession>A0A2U2N099</accession>
<dbReference type="AlphaFoldDB" id="A0A2U2N099"/>
<dbReference type="Gene3D" id="1.10.3890.10">
    <property type="entry name" value="HflD-like"/>
    <property type="match status" value="1"/>
</dbReference>
<dbReference type="OrthoDB" id="9788031at2"/>
<dbReference type="PANTHER" id="PTHR38100:SF1">
    <property type="entry name" value="HIGH FREQUENCY LYSOGENIZATION PROTEIN HFLD"/>
    <property type="match status" value="1"/>
</dbReference>
<dbReference type="RefSeq" id="WP_109679116.1">
    <property type="nucleotide sequence ID" value="NZ_CP086615.1"/>
</dbReference>
<dbReference type="Pfam" id="PF04356">
    <property type="entry name" value="DUF489"/>
    <property type="match status" value="1"/>
</dbReference>
<dbReference type="Proteomes" id="UP000245474">
    <property type="component" value="Unassembled WGS sequence"/>
</dbReference>
<keyword evidence="2 4" id="KW-0963">Cytoplasm</keyword>
<dbReference type="HAMAP" id="MF_00695">
    <property type="entry name" value="HflD_protein"/>
    <property type="match status" value="1"/>
</dbReference>
<evidence type="ECO:0000256" key="3">
    <source>
        <dbReference type="ARBA" id="ARBA00023136"/>
    </source>
</evidence>
<dbReference type="InterPro" id="IPR035932">
    <property type="entry name" value="HflD-like_sf"/>
</dbReference>
<comment type="caution">
    <text evidence="5">The sequence shown here is derived from an EMBL/GenBank/DDBJ whole genome shotgun (WGS) entry which is preliminary data.</text>
</comment>
<evidence type="ECO:0000256" key="2">
    <source>
        <dbReference type="ARBA" id="ARBA00022490"/>
    </source>
</evidence>
<proteinExistence type="inferred from homology"/>
<dbReference type="EMBL" id="QFFI01000019">
    <property type="protein sequence ID" value="PWG62399.1"/>
    <property type="molecule type" value="Genomic_DNA"/>
</dbReference>
<reference evidence="5 6" key="1">
    <citation type="submission" date="2018-05" db="EMBL/GenBank/DDBJ databases">
        <title>Spiribacter halobius sp. nov., a moderately halophilic bacterium isolated from marine solar saltern.</title>
        <authorList>
            <person name="Zheng W.-S."/>
            <person name="Lu D.-C."/>
            <person name="Du Z.-J."/>
        </authorList>
    </citation>
    <scope>NUCLEOTIDE SEQUENCE [LARGE SCALE GENOMIC DNA]</scope>
    <source>
        <strain evidence="5 6">E85</strain>
    </source>
</reference>
<comment type="similarity">
    <text evidence="4">Belongs to the HflD family.</text>
</comment>
<keyword evidence="6" id="KW-1185">Reference proteome</keyword>
<evidence type="ECO:0000313" key="6">
    <source>
        <dbReference type="Proteomes" id="UP000245474"/>
    </source>
</evidence>